<dbReference type="PROSITE" id="PS00072">
    <property type="entry name" value="ACYL_COA_DH_1"/>
    <property type="match status" value="1"/>
</dbReference>
<keyword evidence="4 6" id="KW-0274">FAD</keyword>
<dbReference type="Gene3D" id="1.10.540.10">
    <property type="entry name" value="Acyl-CoA dehydrogenase/oxidase, N-terminal domain"/>
    <property type="match status" value="1"/>
</dbReference>
<dbReference type="InterPro" id="IPR009075">
    <property type="entry name" value="AcylCo_DH/oxidase_C"/>
</dbReference>
<protein>
    <submittedName>
        <fullName evidence="10">Acyl-CoA dehydrogenase</fullName>
    </submittedName>
</protein>
<dbReference type="PIRSF" id="PIRSF016578">
    <property type="entry name" value="HsaA"/>
    <property type="match status" value="1"/>
</dbReference>
<keyword evidence="5 6" id="KW-0560">Oxidoreductase</keyword>
<dbReference type="PANTHER" id="PTHR43884:SF12">
    <property type="entry name" value="ISOVALERYL-COA DEHYDROGENASE, MITOCHONDRIAL-RELATED"/>
    <property type="match status" value="1"/>
</dbReference>
<dbReference type="SUPFAM" id="SSF56645">
    <property type="entry name" value="Acyl-CoA dehydrogenase NM domain-like"/>
    <property type="match status" value="1"/>
</dbReference>
<evidence type="ECO:0000256" key="6">
    <source>
        <dbReference type="RuleBase" id="RU362125"/>
    </source>
</evidence>
<comment type="cofactor">
    <cofactor evidence="1 6">
        <name>FAD</name>
        <dbReference type="ChEBI" id="CHEBI:57692"/>
    </cofactor>
</comment>
<dbReference type="Pfam" id="PF00441">
    <property type="entry name" value="Acyl-CoA_dh_1"/>
    <property type="match status" value="1"/>
</dbReference>
<dbReference type="InterPro" id="IPR046373">
    <property type="entry name" value="Acyl-CoA_Oxase/DH_mid-dom_sf"/>
</dbReference>
<evidence type="ECO:0000256" key="1">
    <source>
        <dbReference type="ARBA" id="ARBA00001974"/>
    </source>
</evidence>
<dbReference type="InterPro" id="IPR013786">
    <property type="entry name" value="AcylCoA_DH/ox_N"/>
</dbReference>
<sequence length="382" mass="42613">MEFELSEEHRLLRKTARKFAEEVIRPAAEECDEHAKYPHEIIEEAKKLDFIAPAIPQQYGGAGMDFLAQAIVIEELTRGDPGIAQAVTARIFGCDMLLEFGTEEQKKKFLVPVAKGDWVMGSAITEPEAGSDVASIKTRAEKKGNEYVINGTKTFITNGSVADFLIIFARTDFNPPEKHMGITAFIVEKDRQGYIAEPLKKKMGIRASDLAEITLKDVQVPEENIIGQLSMGFYHLMQFFSRGRTAVAAQAVGIAQGAFDEAFKYAQERQAFGRHIVDFQAIQFKLADMATDIEAARLLTYRAAWQISRGGNPAREASMAKLFASRVAREVANEALQIHGGYGFIKEYAVERFYRDAKITELYEGTSEIQRIIIARSLLGKI</sequence>
<dbReference type="GO" id="GO:0050660">
    <property type="term" value="F:flavin adenine dinucleotide binding"/>
    <property type="evidence" value="ECO:0007669"/>
    <property type="project" value="InterPro"/>
</dbReference>
<evidence type="ECO:0000256" key="3">
    <source>
        <dbReference type="ARBA" id="ARBA00022630"/>
    </source>
</evidence>
<accession>A0A1F5URB6</accession>
<comment type="caution">
    <text evidence="10">The sequence shown here is derived from an EMBL/GenBank/DDBJ whole genome shotgun (WGS) entry which is preliminary data.</text>
</comment>
<dbReference type="InterPro" id="IPR009100">
    <property type="entry name" value="AcylCoA_DH/oxidase_NM_dom_sf"/>
</dbReference>
<evidence type="ECO:0000256" key="2">
    <source>
        <dbReference type="ARBA" id="ARBA00009347"/>
    </source>
</evidence>
<dbReference type="PROSITE" id="PS00073">
    <property type="entry name" value="ACYL_COA_DH_2"/>
    <property type="match status" value="1"/>
</dbReference>
<dbReference type="FunFam" id="1.20.140.10:FF:000004">
    <property type="entry name" value="Acyl-CoA dehydrogenase FadE25"/>
    <property type="match status" value="1"/>
</dbReference>
<dbReference type="Proteomes" id="UP000179157">
    <property type="component" value="Unassembled WGS sequence"/>
</dbReference>
<feature type="domain" description="Acyl-CoA dehydrogenase/oxidase N-terminal" evidence="9">
    <location>
        <begin position="6"/>
        <end position="117"/>
    </location>
</feature>
<gene>
    <name evidence="10" type="ORF">A2Z21_01420</name>
</gene>
<dbReference type="FunFam" id="2.40.110.10:FF:000001">
    <property type="entry name" value="Acyl-CoA dehydrogenase, mitochondrial"/>
    <property type="match status" value="1"/>
</dbReference>
<dbReference type="GO" id="GO:0003995">
    <property type="term" value="F:acyl-CoA dehydrogenase activity"/>
    <property type="evidence" value="ECO:0007669"/>
    <property type="project" value="InterPro"/>
</dbReference>
<dbReference type="Pfam" id="PF02770">
    <property type="entry name" value="Acyl-CoA_dh_M"/>
    <property type="match status" value="1"/>
</dbReference>
<evidence type="ECO:0000313" key="11">
    <source>
        <dbReference type="Proteomes" id="UP000179157"/>
    </source>
</evidence>
<dbReference type="InterPro" id="IPR036250">
    <property type="entry name" value="AcylCo_DH-like_C"/>
</dbReference>
<dbReference type="SUPFAM" id="SSF47203">
    <property type="entry name" value="Acyl-CoA dehydrogenase C-terminal domain-like"/>
    <property type="match status" value="1"/>
</dbReference>
<dbReference type="EMBL" id="MFGX01000098">
    <property type="protein sequence ID" value="OGF53696.1"/>
    <property type="molecule type" value="Genomic_DNA"/>
</dbReference>
<dbReference type="AlphaFoldDB" id="A0A1F5URB6"/>
<dbReference type="PANTHER" id="PTHR43884">
    <property type="entry name" value="ACYL-COA DEHYDROGENASE"/>
    <property type="match status" value="1"/>
</dbReference>
<dbReference type="InterPro" id="IPR037069">
    <property type="entry name" value="AcylCoA_DH/ox_N_sf"/>
</dbReference>
<dbReference type="FunFam" id="1.10.540.10:FF:000002">
    <property type="entry name" value="Acyl-CoA dehydrogenase FadE19"/>
    <property type="match status" value="1"/>
</dbReference>
<evidence type="ECO:0000259" key="9">
    <source>
        <dbReference type="Pfam" id="PF02771"/>
    </source>
</evidence>
<dbReference type="Gene3D" id="1.20.140.10">
    <property type="entry name" value="Butyryl-CoA Dehydrogenase, subunit A, domain 3"/>
    <property type="match status" value="1"/>
</dbReference>
<dbReference type="Gene3D" id="2.40.110.10">
    <property type="entry name" value="Butyryl-CoA Dehydrogenase, subunit A, domain 2"/>
    <property type="match status" value="1"/>
</dbReference>
<evidence type="ECO:0000259" key="8">
    <source>
        <dbReference type="Pfam" id="PF02770"/>
    </source>
</evidence>
<feature type="domain" description="Acyl-CoA dehydrogenase/oxidase C-terminal" evidence="7">
    <location>
        <begin position="231"/>
        <end position="379"/>
    </location>
</feature>
<keyword evidence="3 6" id="KW-0285">Flavoprotein</keyword>
<evidence type="ECO:0000259" key="7">
    <source>
        <dbReference type="Pfam" id="PF00441"/>
    </source>
</evidence>
<dbReference type="STRING" id="1817864.A2Z21_01420"/>
<dbReference type="InterPro" id="IPR006089">
    <property type="entry name" value="Acyl-CoA_DH_CS"/>
</dbReference>
<comment type="similarity">
    <text evidence="2 6">Belongs to the acyl-CoA dehydrogenase family.</text>
</comment>
<dbReference type="Pfam" id="PF02771">
    <property type="entry name" value="Acyl-CoA_dh_N"/>
    <property type="match status" value="1"/>
</dbReference>
<evidence type="ECO:0000313" key="10">
    <source>
        <dbReference type="EMBL" id="OGF53696.1"/>
    </source>
</evidence>
<organism evidence="10 11">
    <name type="scientific">Fraserbacteria sp. (strain RBG_16_55_9)</name>
    <dbReference type="NCBI Taxonomy" id="1817864"/>
    <lineage>
        <taxon>Bacteria</taxon>
        <taxon>Candidatus Fraseribacteriota</taxon>
    </lineage>
</organism>
<proteinExistence type="inferred from homology"/>
<dbReference type="InterPro" id="IPR006091">
    <property type="entry name" value="Acyl-CoA_Oxase/DH_mid-dom"/>
</dbReference>
<evidence type="ECO:0000256" key="4">
    <source>
        <dbReference type="ARBA" id="ARBA00022827"/>
    </source>
</evidence>
<reference evidence="10 11" key="1">
    <citation type="journal article" date="2016" name="Nat. Commun.">
        <title>Thousands of microbial genomes shed light on interconnected biogeochemical processes in an aquifer system.</title>
        <authorList>
            <person name="Anantharaman K."/>
            <person name="Brown C.T."/>
            <person name="Hug L.A."/>
            <person name="Sharon I."/>
            <person name="Castelle C.J."/>
            <person name="Probst A.J."/>
            <person name="Thomas B.C."/>
            <person name="Singh A."/>
            <person name="Wilkins M.J."/>
            <person name="Karaoz U."/>
            <person name="Brodie E.L."/>
            <person name="Williams K.H."/>
            <person name="Hubbard S.S."/>
            <person name="Banfield J.F."/>
        </authorList>
    </citation>
    <scope>NUCLEOTIDE SEQUENCE [LARGE SCALE GENOMIC DNA]</scope>
    <source>
        <strain evidence="11">RBG_16_55_9</strain>
    </source>
</reference>
<feature type="domain" description="Acyl-CoA oxidase/dehydrogenase middle" evidence="8">
    <location>
        <begin position="123"/>
        <end position="218"/>
    </location>
</feature>
<name>A0A1F5URB6_FRAXR</name>
<evidence type="ECO:0000256" key="5">
    <source>
        <dbReference type="ARBA" id="ARBA00023002"/>
    </source>
</evidence>